<name>A0A402AVS6_9CHLR</name>
<dbReference type="RefSeq" id="WP_218032162.1">
    <property type="nucleotide sequence ID" value="NZ_BIFS01000002.1"/>
</dbReference>
<dbReference type="AlphaFoldDB" id="A0A402AVS6"/>
<evidence type="ECO:0008006" key="3">
    <source>
        <dbReference type="Google" id="ProtNLM"/>
    </source>
</evidence>
<dbReference type="Gene3D" id="2.180.10.10">
    <property type="entry name" value="RHS repeat-associated core"/>
    <property type="match status" value="1"/>
</dbReference>
<gene>
    <name evidence="1" type="ORF">KDK_69230</name>
</gene>
<comment type="caution">
    <text evidence="1">The sequence shown here is derived from an EMBL/GenBank/DDBJ whole genome shotgun (WGS) entry which is preliminary data.</text>
</comment>
<keyword evidence="2" id="KW-1185">Reference proteome</keyword>
<reference evidence="2" key="1">
    <citation type="submission" date="2018-12" db="EMBL/GenBank/DDBJ databases">
        <title>Tengunoibacter tsumagoiensis gen. nov., sp. nov., Dictyobacter kobayashii sp. nov., D. alpinus sp. nov., and D. joshuensis sp. nov. and description of Dictyobacteraceae fam. nov. within the order Ktedonobacterales isolated from Tengu-no-mugimeshi.</title>
        <authorList>
            <person name="Wang C.M."/>
            <person name="Zheng Y."/>
            <person name="Sakai Y."/>
            <person name="Toyoda A."/>
            <person name="Minakuchi Y."/>
            <person name="Abe K."/>
            <person name="Yokota A."/>
            <person name="Yabe S."/>
        </authorList>
    </citation>
    <scope>NUCLEOTIDE SEQUENCE [LARGE SCALE GENOMIC DNA]</scope>
    <source>
        <strain evidence="2">Uno11</strain>
    </source>
</reference>
<dbReference type="Proteomes" id="UP000287188">
    <property type="component" value="Unassembled WGS sequence"/>
</dbReference>
<evidence type="ECO:0000313" key="1">
    <source>
        <dbReference type="EMBL" id="GCE23123.1"/>
    </source>
</evidence>
<dbReference type="NCBIfam" id="TIGR03696">
    <property type="entry name" value="Rhs_assc_core"/>
    <property type="match status" value="1"/>
</dbReference>
<evidence type="ECO:0000313" key="2">
    <source>
        <dbReference type="Proteomes" id="UP000287188"/>
    </source>
</evidence>
<organism evidence="1 2">
    <name type="scientific">Dictyobacter kobayashii</name>
    <dbReference type="NCBI Taxonomy" id="2014872"/>
    <lineage>
        <taxon>Bacteria</taxon>
        <taxon>Bacillati</taxon>
        <taxon>Chloroflexota</taxon>
        <taxon>Ktedonobacteria</taxon>
        <taxon>Ktedonobacterales</taxon>
        <taxon>Dictyobacteraceae</taxon>
        <taxon>Dictyobacter</taxon>
    </lineage>
</organism>
<dbReference type="EMBL" id="BIFS01000002">
    <property type="protein sequence ID" value="GCE23123.1"/>
    <property type="molecule type" value="Genomic_DNA"/>
</dbReference>
<dbReference type="InterPro" id="IPR022385">
    <property type="entry name" value="Rhs_assc_core"/>
</dbReference>
<proteinExistence type="predicted"/>
<sequence length="108" mass="12305">MGQTPHHMPDYGKTDPRSFNVLRIPVAQTEPGQLFSPFGATRYSDGTMLSPFNFTGQRLDTQTGLLYYNARYYDANSRRFTSADTVETNMIGLVEQIQLDSFRTKDKL</sequence>
<protein>
    <recommendedName>
        <fullName evidence="3">RHS repeat-associated core domain-containing protein</fullName>
    </recommendedName>
</protein>
<accession>A0A402AVS6</accession>